<sequence length="159" mass="17092">MKPFLFSLNPPDFREGLPKSTWGVPPLSFFPGLITWNSAGIVNPHILTSTSSAIPTTDTTLASALVRISSVFLSGPSPKNLGCNGSGFAVSGGAWVDADSFIKTEWRAVGWRSNGAKNVTCPLGAAAFVVVFESLIPRRRCHRVQPSLEYRVQDSSRSP</sequence>
<keyword evidence="2" id="KW-1185">Reference proteome</keyword>
<accession>A0ABU6XP23</accession>
<proteinExistence type="predicted"/>
<dbReference type="Proteomes" id="UP001341840">
    <property type="component" value="Unassembled WGS sequence"/>
</dbReference>
<evidence type="ECO:0000313" key="2">
    <source>
        <dbReference type="Proteomes" id="UP001341840"/>
    </source>
</evidence>
<evidence type="ECO:0000313" key="1">
    <source>
        <dbReference type="EMBL" id="MED6198733.1"/>
    </source>
</evidence>
<reference evidence="1 2" key="1">
    <citation type="journal article" date="2023" name="Plants (Basel)">
        <title>Bridging the Gap: Combining Genomics and Transcriptomics Approaches to Understand Stylosanthes scabra, an Orphan Legume from the Brazilian Caatinga.</title>
        <authorList>
            <person name="Ferreira-Neto J.R.C."/>
            <person name="da Silva M.D."/>
            <person name="Binneck E."/>
            <person name="de Melo N.F."/>
            <person name="da Silva R.H."/>
            <person name="de Melo A.L.T.M."/>
            <person name="Pandolfi V."/>
            <person name="Bustamante F.O."/>
            <person name="Brasileiro-Vidal A.C."/>
            <person name="Benko-Iseppon A.M."/>
        </authorList>
    </citation>
    <scope>NUCLEOTIDE SEQUENCE [LARGE SCALE GENOMIC DNA]</scope>
    <source>
        <tissue evidence="1">Leaves</tissue>
    </source>
</reference>
<protein>
    <submittedName>
        <fullName evidence="1">Uncharacterized protein</fullName>
    </submittedName>
</protein>
<name>A0ABU6XP23_9FABA</name>
<dbReference type="EMBL" id="JASCZI010212209">
    <property type="protein sequence ID" value="MED6198733.1"/>
    <property type="molecule type" value="Genomic_DNA"/>
</dbReference>
<comment type="caution">
    <text evidence="1">The sequence shown here is derived from an EMBL/GenBank/DDBJ whole genome shotgun (WGS) entry which is preliminary data.</text>
</comment>
<organism evidence="1 2">
    <name type="scientific">Stylosanthes scabra</name>
    <dbReference type="NCBI Taxonomy" id="79078"/>
    <lineage>
        <taxon>Eukaryota</taxon>
        <taxon>Viridiplantae</taxon>
        <taxon>Streptophyta</taxon>
        <taxon>Embryophyta</taxon>
        <taxon>Tracheophyta</taxon>
        <taxon>Spermatophyta</taxon>
        <taxon>Magnoliopsida</taxon>
        <taxon>eudicotyledons</taxon>
        <taxon>Gunneridae</taxon>
        <taxon>Pentapetalae</taxon>
        <taxon>rosids</taxon>
        <taxon>fabids</taxon>
        <taxon>Fabales</taxon>
        <taxon>Fabaceae</taxon>
        <taxon>Papilionoideae</taxon>
        <taxon>50 kb inversion clade</taxon>
        <taxon>dalbergioids sensu lato</taxon>
        <taxon>Dalbergieae</taxon>
        <taxon>Pterocarpus clade</taxon>
        <taxon>Stylosanthes</taxon>
    </lineage>
</organism>
<gene>
    <name evidence="1" type="ORF">PIB30_069382</name>
</gene>